<dbReference type="GO" id="GO:0031625">
    <property type="term" value="F:ubiquitin protein ligase binding"/>
    <property type="evidence" value="ECO:0007669"/>
    <property type="project" value="TreeGrafter"/>
</dbReference>
<dbReference type="PROSITE" id="PS50249">
    <property type="entry name" value="MPN"/>
    <property type="match status" value="1"/>
</dbReference>
<organism evidence="3 4">
    <name type="scientific">Cylindrotheca closterium</name>
    <dbReference type="NCBI Taxonomy" id="2856"/>
    <lineage>
        <taxon>Eukaryota</taxon>
        <taxon>Sar</taxon>
        <taxon>Stramenopiles</taxon>
        <taxon>Ochrophyta</taxon>
        <taxon>Bacillariophyta</taxon>
        <taxon>Bacillariophyceae</taxon>
        <taxon>Bacillariophycidae</taxon>
        <taxon>Bacillariales</taxon>
        <taxon>Bacillariaceae</taxon>
        <taxon>Cylindrotheca</taxon>
    </lineage>
</organism>
<dbReference type="GO" id="GO:0043130">
    <property type="term" value="F:ubiquitin binding"/>
    <property type="evidence" value="ECO:0007669"/>
    <property type="project" value="TreeGrafter"/>
</dbReference>
<protein>
    <recommendedName>
        <fullName evidence="2">MPN domain-containing protein</fullName>
    </recommendedName>
</protein>
<dbReference type="PANTHER" id="PTHR12710">
    <property type="entry name" value="NUCLEAR PROTEIN LOCALIZATION 4"/>
    <property type="match status" value="1"/>
</dbReference>
<dbReference type="GO" id="GO:0005634">
    <property type="term" value="C:nucleus"/>
    <property type="evidence" value="ECO:0007669"/>
    <property type="project" value="TreeGrafter"/>
</dbReference>
<reference evidence="3" key="1">
    <citation type="submission" date="2023-08" db="EMBL/GenBank/DDBJ databases">
        <authorList>
            <person name="Audoor S."/>
            <person name="Bilcke G."/>
        </authorList>
    </citation>
    <scope>NUCLEOTIDE SEQUENCE</scope>
</reference>
<keyword evidence="4" id="KW-1185">Reference proteome</keyword>
<dbReference type="Gene3D" id="3.10.20.90">
    <property type="entry name" value="Phosphatidylinositol 3-kinase Catalytic Subunit, Chain A, domain 1"/>
    <property type="match status" value="1"/>
</dbReference>
<dbReference type="CDD" id="cd08061">
    <property type="entry name" value="MPN_NPL4"/>
    <property type="match status" value="1"/>
</dbReference>
<dbReference type="Gene3D" id="3.40.140.10">
    <property type="entry name" value="Cytidine Deaminase, domain 2"/>
    <property type="match status" value="1"/>
</dbReference>
<comment type="caution">
    <text evidence="3">The sequence shown here is derived from an EMBL/GenBank/DDBJ whole genome shotgun (WGS) entry which is preliminary data.</text>
</comment>
<sequence>MLIRVRSNVGVWRVDGLGPSSTVEDVLKGIATTRPHVVYEKPLCQDPACSHELNAQKSLQEEGLRHGSMIHCRVDPSSCVEVSDKPLATEDEEQPVEIKQGNMKRIIDKDGSIRLIPTNEVRDAKEDKGFRRGMMPLRDIKMAWTLNEFVAMDSQFVFKVQRQESAVCKQVSLDSSSVGDFQSYLRRFQFSRKRFGYLYGKFVKSEEGDLKAVVEAIYEPPQVADLDLAEGFEMLDDPMEAAVEQIAEQCDLQKVGWIFGHPPREDGFVLNASEVIMAAEMQLEAAGGVNETPFVTAKVTASDDGNVSVEAFQVSQQCMAMVAEEALEISPDPGFCKINETFTAIQEGKESKIVNNNFFLTVVPIVQHTSEIFVSQFPKANRDLDDRTQSHDELKRQLSKSGTAGWSFVDLLADFNLLIYLAKFLDVEADLPKILRSITDRSVPIDDGYKIIITGLAGVDTAY</sequence>
<feature type="domain" description="MPN" evidence="2">
    <location>
        <begin position="171"/>
        <end position="318"/>
    </location>
</feature>
<proteinExistence type="inferred from homology"/>
<name>A0AAD2CRJ6_9STRA</name>
<evidence type="ECO:0000256" key="1">
    <source>
        <dbReference type="ARBA" id="ARBA00011025"/>
    </source>
</evidence>
<gene>
    <name evidence="3" type="ORF">CYCCA115_LOCUS7308</name>
</gene>
<dbReference type="EMBL" id="CAKOGP040000990">
    <property type="protein sequence ID" value="CAJ1940993.1"/>
    <property type="molecule type" value="Genomic_DNA"/>
</dbReference>
<accession>A0AAD2CRJ6</accession>
<dbReference type="Proteomes" id="UP001295423">
    <property type="component" value="Unassembled WGS sequence"/>
</dbReference>
<dbReference type="InterPro" id="IPR037518">
    <property type="entry name" value="MPN"/>
</dbReference>
<dbReference type="AlphaFoldDB" id="A0AAD2CRJ6"/>
<dbReference type="PANTHER" id="PTHR12710:SF0">
    <property type="entry name" value="NUCLEAR PROTEIN LOCALIZATION PROTEIN 4 HOMOLOG"/>
    <property type="match status" value="1"/>
</dbReference>
<dbReference type="InterPro" id="IPR016563">
    <property type="entry name" value="Npl4"/>
</dbReference>
<comment type="similarity">
    <text evidence="1">Belongs to the NPL4 family.</text>
</comment>
<evidence type="ECO:0000313" key="3">
    <source>
        <dbReference type="EMBL" id="CAJ1940993.1"/>
    </source>
</evidence>
<evidence type="ECO:0000313" key="4">
    <source>
        <dbReference type="Proteomes" id="UP001295423"/>
    </source>
</evidence>
<dbReference type="GO" id="GO:0006511">
    <property type="term" value="P:ubiquitin-dependent protein catabolic process"/>
    <property type="evidence" value="ECO:0007669"/>
    <property type="project" value="InterPro"/>
</dbReference>
<evidence type="ECO:0000259" key="2">
    <source>
        <dbReference type="PROSITE" id="PS50249"/>
    </source>
</evidence>
<dbReference type="Pfam" id="PF05021">
    <property type="entry name" value="NPL4"/>
    <property type="match status" value="1"/>
</dbReference>
<dbReference type="InterPro" id="IPR007717">
    <property type="entry name" value="NPL4_C"/>
</dbReference>